<dbReference type="Pfam" id="PF03184">
    <property type="entry name" value="DDE_1"/>
    <property type="match status" value="1"/>
</dbReference>
<accession>A0AAW1HUQ8</accession>
<evidence type="ECO:0000256" key="1">
    <source>
        <dbReference type="SAM" id="MobiDB-lite"/>
    </source>
</evidence>
<dbReference type="InterPro" id="IPR004875">
    <property type="entry name" value="DDE_SF_endonuclease_dom"/>
</dbReference>
<feature type="domain" description="DDE-1" evidence="2">
    <location>
        <begin position="3"/>
        <end position="123"/>
    </location>
</feature>
<keyword evidence="4" id="KW-1185">Reference proteome</keyword>
<evidence type="ECO:0000313" key="4">
    <source>
        <dbReference type="Proteomes" id="UP001458880"/>
    </source>
</evidence>
<comment type="caution">
    <text evidence="3">The sequence shown here is derived from an EMBL/GenBank/DDBJ whole genome shotgun (WGS) entry which is preliminary data.</text>
</comment>
<dbReference type="AlphaFoldDB" id="A0AAW1HUQ8"/>
<dbReference type="EMBL" id="JASPKY010000917">
    <property type="protein sequence ID" value="KAK9680280.1"/>
    <property type="molecule type" value="Genomic_DNA"/>
</dbReference>
<feature type="region of interest" description="Disordered" evidence="1">
    <location>
        <begin position="188"/>
        <end position="230"/>
    </location>
</feature>
<keyword evidence="3" id="KW-0540">Nuclease</keyword>
<keyword evidence="3" id="KW-0378">Hydrolase</keyword>
<feature type="compositionally biased region" description="Polar residues" evidence="1">
    <location>
        <begin position="192"/>
        <end position="203"/>
    </location>
</feature>
<proteinExistence type="predicted"/>
<dbReference type="GO" id="GO:0004519">
    <property type="term" value="F:endonuclease activity"/>
    <property type="evidence" value="ECO:0007669"/>
    <property type="project" value="UniProtKB-KW"/>
</dbReference>
<dbReference type="GO" id="GO:0003676">
    <property type="term" value="F:nucleic acid binding"/>
    <property type="evidence" value="ECO:0007669"/>
    <property type="project" value="InterPro"/>
</dbReference>
<organism evidence="3 4">
    <name type="scientific">Popillia japonica</name>
    <name type="common">Japanese beetle</name>
    <dbReference type="NCBI Taxonomy" id="7064"/>
    <lineage>
        <taxon>Eukaryota</taxon>
        <taxon>Metazoa</taxon>
        <taxon>Ecdysozoa</taxon>
        <taxon>Arthropoda</taxon>
        <taxon>Hexapoda</taxon>
        <taxon>Insecta</taxon>
        <taxon>Pterygota</taxon>
        <taxon>Neoptera</taxon>
        <taxon>Endopterygota</taxon>
        <taxon>Coleoptera</taxon>
        <taxon>Polyphaga</taxon>
        <taxon>Scarabaeiformia</taxon>
        <taxon>Scarabaeidae</taxon>
        <taxon>Rutelinae</taxon>
        <taxon>Popillia</taxon>
    </lineage>
</organism>
<keyword evidence="3" id="KW-0255">Endonuclease</keyword>
<name>A0AAW1HUQ8_POPJA</name>
<protein>
    <submittedName>
        <fullName evidence="3">DDE superfamily endonuclease</fullName>
    </submittedName>
</protein>
<sequence length="298" mass="33462">MSAGGSYVPPMIIFPRVRMKEELMDGAGTEFACHPSGWMQLHIFTNWFEHFVRHAKPSAEDPCLLILDGHMTKTRNLDFINSARDKSVTVLCLPPHCSHKLQPLNVSFMAPLNNFYIKEVELFLKNNPRRTVSQFQIAKLFGAAYLRAALPSTAINGFRHCGISPYNPNIFSDADFVAADVTNLELKENDNFDSNTPDQSENQTPEKDDTPKLPAKFDSKPDTSYYQASTPECQPSTSFHQLRIPDCQPCINSTLHIINPALQSVNPAPHFINSAFQIVNLALQGCWSVQGKSFLYQK</sequence>
<evidence type="ECO:0000313" key="3">
    <source>
        <dbReference type="EMBL" id="KAK9680280.1"/>
    </source>
</evidence>
<evidence type="ECO:0000259" key="2">
    <source>
        <dbReference type="Pfam" id="PF03184"/>
    </source>
</evidence>
<gene>
    <name evidence="3" type="ORF">QE152_g39236</name>
</gene>
<feature type="compositionally biased region" description="Basic and acidic residues" evidence="1">
    <location>
        <begin position="204"/>
        <end position="221"/>
    </location>
</feature>
<dbReference type="Proteomes" id="UP001458880">
    <property type="component" value="Unassembled WGS sequence"/>
</dbReference>
<reference evidence="3 4" key="1">
    <citation type="journal article" date="2024" name="BMC Genomics">
        <title>De novo assembly and annotation of Popillia japonica's genome with initial clues to its potential as an invasive pest.</title>
        <authorList>
            <person name="Cucini C."/>
            <person name="Boschi S."/>
            <person name="Funari R."/>
            <person name="Cardaioli E."/>
            <person name="Iannotti N."/>
            <person name="Marturano G."/>
            <person name="Paoli F."/>
            <person name="Bruttini M."/>
            <person name="Carapelli A."/>
            <person name="Frati F."/>
            <person name="Nardi F."/>
        </authorList>
    </citation>
    <scope>NUCLEOTIDE SEQUENCE [LARGE SCALE GENOMIC DNA]</scope>
    <source>
        <strain evidence="3">DMR45628</strain>
    </source>
</reference>